<sequence>MATKPAWIEEAKLALSALAECFESAFEEVGLFPERPMPSPVFSRAESLHAWEGRSLAEKTLVESGPRRPGIRKKTTPAKM</sequence>
<dbReference type="AlphaFoldDB" id="A0A3N1UNE8"/>
<organism evidence="2 3">
    <name type="scientific">Desulfosoma caldarium</name>
    <dbReference type="NCBI Taxonomy" id="610254"/>
    <lineage>
        <taxon>Bacteria</taxon>
        <taxon>Pseudomonadati</taxon>
        <taxon>Thermodesulfobacteriota</taxon>
        <taxon>Syntrophobacteria</taxon>
        <taxon>Syntrophobacterales</taxon>
        <taxon>Syntrophobacteraceae</taxon>
        <taxon>Desulfosoma</taxon>
    </lineage>
</organism>
<feature type="region of interest" description="Disordered" evidence="1">
    <location>
        <begin position="59"/>
        <end position="80"/>
    </location>
</feature>
<comment type="caution">
    <text evidence="2">The sequence shown here is derived from an EMBL/GenBank/DDBJ whole genome shotgun (WGS) entry which is preliminary data.</text>
</comment>
<dbReference type="EMBL" id="RJVA01000015">
    <property type="protein sequence ID" value="ROQ90250.1"/>
    <property type="molecule type" value="Genomic_DNA"/>
</dbReference>
<keyword evidence="3" id="KW-1185">Reference proteome</keyword>
<protein>
    <submittedName>
        <fullName evidence="2">Uncharacterized protein</fullName>
    </submittedName>
</protein>
<evidence type="ECO:0000256" key="1">
    <source>
        <dbReference type="SAM" id="MobiDB-lite"/>
    </source>
</evidence>
<evidence type="ECO:0000313" key="3">
    <source>
        <dbReference type="Proteomes" id="UP000276223"/>
    </source>
</evidence>
<name>A0A3N1UNE8_9BACT</name>
<reference evidence="2 3" key="1">
    <citation type="submission" date="2018-11" db="EMBL/GenBank/DDBJ databases">
        <title>Genomic Encyclopedia of Type Strains, Phase IV (KMG-IV): sequencing the most valuable type-strain genomes for metagenomic binning, comparative biology and taxonomic classification.</title>
        <authorList>
            <person name="Goeker M."/>
        </authorList>
    </citation>
    <scope>NUCLEOTIDE SEQUENCE [LARGE SCALE GENOMIC DNA]</scope>
    <source>
        <strain evidence="2 3">DSM 22027</strain>
    </source>
</reference>
<proteinExistence type="predicted"/>
<dbReference type="RefSeq" id="WP_123291314.1">
    <property type="nucleotide sequence ID" value="NZ_RJVA01000015.1"/>
</dbReference>
<feature type="compositionally biased region" description="Basic residues" evidence="1">
    <location>
        <begin position="69"/>
        <end position="80"/>
    </location>
</feature>
<evidence type="ECO:0000313" key="2">
    <source>
        <dbReference type="EMBL" id="ROQ90250.1"/>
    </source>
</evidence>
<gene>
    <name evidence="2" type="ORF">EDC27_2871</name>
</gene>
<dbReference type="Proteomes" id="UP000276223">
    <property type="component" value="Unassembled WGS sequence"/>
</dbReference>
<accession>A0A3N1UNE8</accession>